<dbReference type="EMBL" id="MGDB01000080">
    <property type="protein sequence ID" value="OGL41023.1"/>
    <property type="molecule type" value="Genomic_DNA"/>
</dbReference>
<dbReference type="InterPro" id="IPR026579">
    <property type="entry name" value="FtsQ"/>
</dbReference>
<keyword evidence="5 9" id="KW-0812">Transmembrane</keyword>
<keyword evidence="8" id="KW-0131">Cell cycle</keyword>
<dbReference type="PROSITE" id="PS51779">
    <property type="entry name" value="POTRA"/>
    <property type="match status" value="1"/>
</dbReference>
<evidence type="ECO:0000256" key="9">
    <source>
        <dbReference type="SAM" id="Phobius"/>
    </source>
</evidence>
<feature type="domain" description="POTRA" evidence="10">
    <location>
        <begin position="65"/>
        <end position="132"/>
    </location>
</feature>
<accession>A0A1F7RHL3</accession>
<dbReference type="InterPro" id="IPR034746">
    <property type="entry name" value="POTRA"/>
</dbReference>
<evidence type="ECO:0000256" key="6">
    <source>
        <dbReference type="ARBA" id="ARBA00022989"/>
    </source>
</evidence>
<dbReference type="AlphaFoldDB" id="A0A1F7RHL3"/>
<keyword evidence="3" id="KW-0997">Cell inner membrane</keyword>
<evidence type="ECO:0000256" key="1">
    <source>
        <dbReference type="ARBA" id="ARBA00004370"/>
    </source>
</evidence>
<keyword evidence="4" id="KW-0132">Cell division</keyword>
<dbReference type="Gene3D" id="3.10.20.310">
    <property type="entry name" value="membrane protein fhac"/>
    <property type="match status" value="1"/>
</dbReference>
<proteinExistence type="predicted"/>
<reference evidence="11 12" key="1">
    <citation type="journal article" date="2016" name="Nat. Commun.">
        <title>Thousands of microbial genomes shed light on interconnected biogeochemical processes in an aquifer system.</title>
        <authorList>
            <person name="Anantharaman K."/>
            <person name="Brown C.T."/>
            <person name="Hug L.A."/>
            <person name="Sharon I."/>
            <person name="Castelle C.J."/>
            <person name="Probst A.J."/>
            <person name="Thomas B.C."/>
            <person name="Singh A."/>
            <person name="Wilkins M.J."/>
            <person name="Karaoz U."/>
            <person name="Brodie E.L."/>
            <person name="Williams K.H."/>
            <person name="Hubbard S.S."/>
            <person name="Banfield J.F."/>
        </authorList>
    </citation>
    <scope>NUCLEOTIDE SEQUENCE [LARGE SCALE GENOMIC DNA]</scope>
</reference>
<protein>
    <recommendedName>
        <fullName evidence="10">POTRA domain-containing protein</fullName>
    </recommendedName>
</protein>
<evidence type="ECO:0000256" key="7">
    <source>
        <dbReference type="ARBA" id="ARBA00023136"/>
    </source>
</evidence>
<dbReference type="PANTHER" id="PTHR35851">
    <property type="entry name" value="CELL DIVISION PROTEIN FTSQ"/>
    <property type="match status" value="1"/>
</dbReference>
<gene>
    <name evidence="11" type="ORF">A2042_09785</name>
</gene>
<dbReference type="Pfam" id="PF03799">
    <property type="entry name" value="FtsQ_DivIB_C"/>
    <property type="match status" value="1"/>
</dbReference>
<evidence type="ECO:0000313" key="12">
    <source>
        <dbReference type="Proteomes" id="UP000178526"/>
    </source>
</evidence>
<dbReference type="GO" id="GO:0090529">
    <property type="term" value="P:cell septum assembly"/>
    <property type="evidence" value="ECO:0007669"/>
    <property type="project" value="InterPro"/>
</dbReference>
<evidence type="ECO:0000256" key="5">
    <source>
        <dbReference type="ARBA" id="ARBA00022692"/>
    </source>
</evidence>
<evidence type="ECO:0000256" key="3">
    <source>
        <dbReference type="ARBA" id="ARBA00022519"/>
    </source>
</evidence>
<evidence type="ECO:0000256" key="4">
    <source>
        <dbReference type="ARBA" id="ARBA00022618"/>
    </source>
</evidence>
<evidence type="ECO:0000256" key="2">
    <source>
        <dbReference type="ARBA" id="ARBA00022475"/>
    </source>
</evidence>
<keyword evidence="7 9" id="KW-0472">Membrane</keyword>
<evidence type="ECO:0000256" key="8">
    <source>
        <dbReference type="ARBA" id="ARBA00023306"/>
    </source>
</evidence>
<keyword evidence="2" id="KW-1003">Cell membrane</keyword>
<comment type="subcellular location">
    <subcellularLocation>
        <location evidence="1">Membrane</location>
    </subcellularLocation>
</comment>
<comment type="caution">
    <text evidence="11">The sequence shown here is derived from an EMBL/GenBank/DDBJ whole genome shotgun (WGS) entry which is preliminary data.</text>
</comment>
<evidence type="ECO:0000259" key="10">
    <source>
        <dbReference type="PROSITE" id="PS51779"/>
    </source>
</evidence>
<dbReference type="Pfam" id="PF08478">
    <property type="entry name" value="POTRA_1"/>
    <property type="match status" value="1"/>
</dbReference>
<feature type="transmembrane region" description="Helical" evidence="9">
    <location>
        <begin position="34"/>
        <end position="55"/>
    </location>
</feature>
<dbReference type="Proteomes" id="UP000178526">
    <property type="component" value="Unassembled WGS sequence"/>
</dbReference>
<sequence>MRDYKRSKIKNKRVRRGRTKKLSKKELLIKGKTVFYGIIFLSSAFLVAFIIWKFAPHTWLDQKFLTVRNVKIIGNKNVSGKEIIGLSEVEEKNFLKIKLPETAQKIAKNPWIKKVDLRRKLPKGICITVEERTPFAYVQLNNLINLVDEEGVIIRIVSETEKKELPVMTGFKKKVSLKPGDRIPFPNLKTGIEILKEIQGNGLIPVSNISTLDVRNDSNPILTLKDLPGQIYLGLGEIGEKIRKLKALYENTRNQTLPPVSYIDLRFRDRVIVMPLGKGDQDKGDSL</sequence>
<keyword evidence="6 9" id="KW-1133">Transmembrane helix</keyword>
<dbReference type="PANTHER" id="PTHR35851:SF1">
    <property type="entry name" value="CELL DIVISION PROTEIN FTSQ"/>
    <property type="match status" value="1"/>
</dbReference>
<organism evidence="11 12">
    <name type="scientific">Candidatus Schekmanbacteria bacterium GWA2_38_11</name>
    <dbReference type="NCBI Taxonomy" id="1817876"/>
    <lineage>
        <taxon>Bacteria</taxon>
        <taxon>Candidatus Schekmaniibacteriota</taxon>
    </lineage>
</organism>
<dbReference type="InterPro" id="IPR013685">
    <property type="entry name" value="POTRA_FtsQ_type"/>
</dbReference>
<name>A0A1F7RHL3_9BACT</name>
<dbReference type="InterPro" id="IPR005548">
    <property type="entry name" value="Cell_div_FtsQ/DivIB_C"/>
</dbReference>
<dbReference type="GO" id="GO:0016020">
    <property type="term" value="C:membrane"/>
    <property type="evidence" value="ECO:0007669"/>
    <property type="project" value="UniProtKB-SubCell"/>
</dbReference>
<evidence type="ECO:0000313" key="11">
    <source>
        <dbReference type="EMBL" id="OGL41023.1"/>
    </source>
</evidence>